<evidence type="ECO:0000313" key="2">
    <source>
        <dbReference type="Proteomes" id="UP000789702"/>
    </source>
</evidence>
<reference evidence="1" key="1">
    <citation type="submission" date="2021-06" db="EMBL/GenBank/DDBJ databases">
        <authorList>
            <person name="Kallberg Y."/>
            <person name="Tangrot J."/>
            <person name="Rosling A."/>
        </authorList>
    </citation>
    <scope>NUCLEOTIDE SEQUENCE</scope>
    <source>
        <strain evidence="1">IL203A</strain>
    </source>
</reference>
<sequence length="65" mass="7219">NIQNDDNNDASPLPKSSTRNQNQRSVTFGDEAGNSSISHVATNILDMLSENDNEDNDDSQYNDIY</sequence>
<feature type="non-terminal residue" evidence="1">
    <location>
        <position position="1"/>
    </location>
</feature>
<gene>
    <name evidence="1" type="ORF">DHETER_LOCUS12817</name>
</gene>
<name>A0ACA9PS79_9GLOM</name>
<dbReference type="Proteomes" id="UP000789702">
    <property type="component" value="Unassembled WGS sequence"/>
</dbReference>
<evidence type="ECO:0000313" key="1">
    <source>
        <dbReference type="EMBL" id="CAG8720761.1"/>
    </source>
</evidence>
<feature type="non-terminal residue" evidence="1">
    <location>
        <position position="65"/>
    </location>
</feature>
<keyword evidence="2" id="KW-1185">Reference proteome</keyword>
<accession>A0ACA9PS79</accession>
<proteinExistence type="predicted"/>
<protein>
    <submittedName>
        <fullName evidence="1">12258_t:CDS:1</fullName>
    </submittedName>
</protein>
<comment type="caution">
    <text evidence="1">The sequence shown here is derived from an EMBL/GenBank/DDBJ whole genome shotgun (WGS) entry which is preliminary data.</text>
</comment>
<organism evidence="1 2">
    <name type="scientific">Dentiscutata heterogama</name>
    <dbReference type="NCBI Taxonomy" id="1316150"/>
    <lineage>
        <taxon>Eukaryota</taxon>
        <taxon>Fungi</taxon>
        <taxon>Fungi incertae sedis</taxon>
        <taxon>Mucoromycota</taxon>
        <taxon>Glomeromycotina</taxon>
        <taxon>Glomeromycetes</taxon>
        <taxon>Diversisporales</taxon>
        <taxon>Gigasporaceae</taxon>
        <taxon>Dentiscutata</taxon>
    </lineage>
</organism>
<dbReference type="EMBL" id="CAJVPU010032817">
    <property type="protein sequence ID" value="CAG8720761.1"/>
    <property type="molecule type" value="Genomic_DNA"/>
</dbReference>